<dbReference type="EMBL" id="CP001842">
    <property type="protein sequence ID" value="ADB95172.1"/>
    <property type="molecule type" value="Genomic_DNA"/>
</dbReference>
<dbReference type="PATRIC" id="fig|713887.8.peg.405"/>
<reference evidence="2 3" key="1">
    <citation type="journal article" date="2010" name="Nature">
        <title>Metabolic streamlining in an open-ocean nitrogen-fixing cyanobacterium.</title>
        <authorList>
            <person name="Tripp H.J."/>
            <person name="Bench S.R."/>
            <person name="Turk K.A."/>
            <person name="Foster R.A."/>
            <person name="Desany B.A."/>
            <person name="Niazi F."/>
            <person name="Affourtit J.P."/>
            <person name="Zehr J.P."/>
        </authorList>
    </citation>
    <scope>NUCLEOTIDE SEQUENCE [LARGE SCALE GENOMIC DNA]</scope>
    <source>
        <strain evidence="3">ALOHA</strain>
    </source>
</reference>
<dbReference type="Proteomes" id="UP000001405">
    <property type="component" value="Chromosome"/>
</dbReference>
<evidence type="ECO:0000313" key="3">
    <source>
        <dbReference type="Proteomes" id="UP000001405"/>
    </source>
</evidence>
<dbReference type="HOGENOM" id="CLU_075239_1_0_3"/>
<organism evidence="3">
    <name type="scientific">Atelocyanobacterium thalassa (isolate ALOHA)</name>
    <dbReference type="NCBI Taxonomy" id="1453429"/>
    <lineage>
        <taxon>Bacteria</taxon>
        <taxon>Bacillati</taxon>
        <taxon>Cyanobacteriota</taxon>
        <taxon>Cyanophyceae</taxon>
        <taxon>Oscillatoriophycideae</taxon>
        <taxon>Chroococcales</taxon>
        <taxon>Aphanothecaceae</taxon>
        <taxon>Candidatus Atelocyanobacterium</taxon>
        <taxon>Candidatus Atelocyanobacterium thalassae</taxon>
    </lineage>
</organism>
<gene>
    <name evidence="2" type="ordered locus">UCYN_04380</name>
</gene>
<name>D3ENX2_ATETH</name>
<dbReference type="STRING" id="1453429.UCYN_04380"/>
<dbReference type="PANTHER" id="PTHR21381:SF3">
    <property type="entry name" value="SGC REGION PROTEIN SGCQ-RELATED"/>
    <property type="match status" value="1"/>
</dbReference>
<evidence type="ECO:0000313" key="2">
    <source>
        <dbReference type="EMBL" id="ADB95172.1"/>
    </source>
</evidence>
<accession>D3ENX2</accession>
<comment type="similarity">
    <text evidence="1">Belongs to the BtpA family.</text>
</comment>
<dbReference type="RefSeq" id="WP_012953837.1">
    <property type="nucleotide sequence ID" value="NC_013771.1"/>
</dbReference>
<dbReference type="KEGG" id="cyu:UCYN_04380"/>
<dbReference type="InterPro" id="IPR011060">
    <property type="entry name" value="RibuloseP-bd_barrel"/>
</dbReference>
<protein>
    <submittedName>
        <fullName evidence="2">Photosystem I biogenesis protein BtpA</fullName>
    </submittedName>
</protein>
<dbReference type="AlphaFoldDB" id="D3ENX2"/>
<sequence>MDLIQIFNTTKPIIGVVHLLPLPTSARWGGSLTTVIERAEQEATALAAGGVHGIILENFFDTPFTKDKVDPAVISAMTLIVDRIKNLVVIPVGINLLRNDSIGAMAIASTIDAQFIRVNALTGIMTTDQGFIEGNAHQLLRYRKELGANVIILADVLVKHARPLDTINLTDAVKDTVEKGLADGIVLSGWSESSPPSIEDLKLAATVAEGIPIFVGSGANSNNISNLMNVADGVIVARSLKRHGKISDPIDPIRVAQFIEVTKQNIYLQEKLDYSSS</sequence>
<dbReference type="SUPFAM" id="SSF51366">
    <property type="entry name" value="Ribulose-phoshate binding barrel"/>
    <property type="match status" value="1"/>
</dbReference>
<dbReference type="OrthoDB" id="9791357at2"/>
<dbReference type="PIRSF" id="PIRSF005956">
    <property type="entry name" value="BtpA"/>
    <property type="match status" value="1"/>
</dbReference>
<evidence type="ECO:0000256" key="1">
    <source>
        <dbReference type="ARBA" id="ARBA00006007"/>
    </source>
</evidence>
<dbReference type="NCBIfam" id="NF045918">
    <property type="entry name" value="PhsystIBiosynBtpA"/>
    <property type="match status" value="1"/>
</dbReference>
<dbReference type="NCBIfam" id="TIGR00259">
    <property type="entry name" value="thylakoid_BtpA"/>
    <property type="match status" value="1"/>
</dbReference>
<dbReference type="PANTHER" id="PTHR21381">
    <property type="entry name" value="ZGC:162297"/>
    <property type="match status" value="1"/>
</dbReference>
<proteinExistence type="inferred from homology"/>
<dbReference type="Pfam" id="PF03437">
    <property type="entry name" value="BtpA"/>
    <property type="match status" value="1"/>
</dbReference>
<keyword evidence="3" id="KW-1185">Reference proteome</keyword>
<dbReference type="InterPro" id="IPR005137">
    <property type="entry name" value="BtpA"/>
</dbReference>